<name>A0A930E0B2_9FIRM</name>
<dbReference type="EMBL" id="JABZRE010000001">
    <property type="protein sequence ID" value="MBF1306210.1"/>
    <property type="molecule type" value="Genomic_DNA"/>
</dbReference>
<evidence type="ECO:0000313" key="2">
    <source>
        <dbReference type="Proteomes" id="UP000758611"/>
    </source>
</evidence>
<protein>
    <submittedName>
        <fullName evidence="1">Replication-relaxation family protein</fullName>
    </submittedName>
</protein>
<organism evidence="1 2">
    <name type="scientific">Parvimonas micra</name>
    <dbReference type="NCBI Taxonomy" id="33033"/>
    <lineage>
        <taxon>Bacteria</taxon>
        <taxon>Bacillati</taxon>
        <taxon>Bacillota</taxon>
        <taxon>Tissierellia</taxon>
        <taxon>Tissierellales</taxon>
        <taxon>Peptoniphilaceae</taxon>
        <taxon>Parvimonas</taxon>
    </lineage>
</organism>
<dbReference type="Pfam" id="PF13814">
    <property type="entry name" value="Replic_Relax"/>
    <property type="match status" value="1"/>
</dbReference>
<gene>
    <name evidence="1" type="ORF">HXM94_00210</name>
</gene>
<dbReference type="AlphaFoldDB" id="A0A930E0B2"/>
<accession>A0A930E0B2</accession>
<proteinExistence type="predicted"/>
<evidence type="ECO:0000313" key="1">
    <source>
        <dbReference type="EMBL" id="MBF1306210.1"/>
    </source>
</evidence>
<dbReference type="Proteomes" id="UP000758611">
    <property type="component" value="Unassembled WGS sequence"/>
</dbReference>
<dbReference type="RefSeq" id="WP_278476621.1">
    <property type="nucleotide sequence ID" value="NZ_JABZRE010000001.1"/>
</dbReference>
<sequence>MKKSLLTLLEKTLKDEDLLALSHLYLYRAMDVEQILSYVYKVDNETTSDKRKRTVIKKRLTENGLVTISTYNPGKEAFQITNKGIDIVRYARDLPKEVLDDNKQVKRGYYTAADLNLNPRLINHQVHLNQIMLEFGELARKIGLPWRYYDEKFLSGYSGIRPDGMISILDHDLFIEVDMATESRAQLIEKWQHYRAFVHSEEFRNKSRKIIVLFDVDNIVSKNKKRKRVQLVKQTIVEAFLDEVSDGIDIVVKPKEDLLSYIFESLIPRILNKNSDENNTLRILEESGWTLSYGHQLNKVLAGDFYNYFIRKLDNDGQVIKFSGTLQEYFLDFYLDEEISVLHRIENFNRNSTLFKEAYGRGIRLIIATKNIDSLFEDLSLLGKKILGQPNIFIIDLNKMSPKDELFQNLFTLGVNGEVYQITSRDHSRQEFRYQIGKTDLKNKSGRIKEVKKRGK</sequence>
<reference evidence="1" key="1">
    <citation type="submission" date="2020-04" db="EMBL/GenBank/DDBJ databases">
        <title>Deep metagenomics examines the oral microbiome during advanced dental caries in children, revealing novel taxa and co-occurrences with host molecules.</title>
        <authorList>
            <person name="Baker J.L."/>
            <person name="Morton J.T."/>
            <person name="Dinis M."/>
            <person name="Alvarez R."/>
            <person name="Tran N.C."/>
            <person name="Knight R."/>
            <person name="Edlund A."/>
        </authorList>
    </citation>
    <scope>NUCLEOTIDE SEQUENCE</scope>
    <source>
        <strain evidence="1">JCVI_23_bin.11</strain>
    </source>
</reference>
<dbReference type="InterPro" id="IPR025855">
    <property type="entry name" value="Replic_Relax"/>
</dbReference>
<comment type="caution">
    <text evidence="1">The sequence shown here is derived from an EMBL/GenBank/DDBJ whole genome shotgun (WGS) entry which is preliminary data.</text>
</comment>